<dbReference type="PANTHER" id="PTHR22911:SF135">
    <property type="entry name" value="BLR4310 PROTEIN"/>
    <property type="match status" value="1"/>
</dbReference>
<dbReference type="PANTHER" id="PTHR22911">
    <property type="entry name" value="ACYL-MALONYL CONDENSING ENZYME-RELATED"/>
    <property type="match status" value="1"/>
</dbReference>
<dbReference type="InterPro" id="IPR000620">
    <property type="entry name" value="EamA_dom"/>
</dbReference>
<feature type="domain" description="EamA" evidence="2">
    <location>
        <begin position="151"/>
        <end position="285"/>
    </location>
</feature>
<dbReference type="OrthoDB" id="9815809at2"/>
<proteinExistence type="predicted"/>
<feature type="transmembrane region" description="Helical" evidence="1">
    <location>
        <begin position="124"/>
        <end position="141"/>
    </location>
</feature>
<dbReference type="RefSeq" id="WP_140197502.1">
    <property type="nucleotide sequence ID" value="NZ_CP065915.1"/>
</dbReference>
<comment type="caution">
    <text evidence="3">The sequence shown here is derived from an EMBL/GenBank/DDBJ whole genome shotgun (WGS) entry which is preliminary data.</text>
</comment>
<evidence type="ECO:0000259" key="2">
    <source>
        <dbReference type="Pfam" id="PF00892"/>
    </source>
</evidence>
<dbReference type="InterPro" id="IPR037185">
    <property type="entry name" value="EmrE-like"/>
</dbReference>
<dbReference type="EMBL" id="VFFF01000004">
    <property type="protein sequence ID" value="TNY30707.1"/>
    <property type="molecule type" value="Genomic_DNA"/>
</dbReference>
<sequence length="304" mass="32754">MSADRPLLGILLMLCFCVLAPLGDSMAKLLGGTIPLGELIFFRFAVQGFLLLPLALLLGKSLRLRAKIYRGIFYRTVAHVVGLAAMFAALQYLPLADAVAIAFVMPFFILLSGWMFLGEEVGPHRLSACLVGFGGTLLVIQPNFTEVGWPAFLPLIVAIAFAAFMLTTRTIAREVDAVTMQGISGLMALPIVAVAILLLRPAPVAEIIPPPRDVWWLLAAFGLVGTFSHFFMTWSLKFAPASTLAPMQYLEIPFSTFFGWLIFGDLPDGLAGLGIVILVSAGLYIIARERAIAVRPVPPAPPAS</sequence>
<dbReference type="AlphaFoldDB" id="A0A5C5GAX2"/>
<evidence type="ECO:0000313" key="4">
    <source>
        <dbReference type="Proteomes" id="UP000314011"/>
    </source>
</evidence>
<feature type="transmembrane region" description="Helical" evidence="1">
    <location>
        <begin position="178"/>
        <end position="199"/>
    </location>
</feature>
<gene>
    <name evidence="3" type="ORF">FHY64_19200</name>
</gene>
<dbReference type="Pfam" id="PF00892">
    <property type="entry name" value="EamA"/>
    <property type="match status" value="2"/>
</dbReference>
<keyword evidence="1" id="KW-0812">Transmembrane</keyword>
<evidence type="ECO:0000313" key="3">
    <source>
        <dbReference type="EMBL" id="TNY30707.1"/>
    </source>
</evidence>
<dbReference type="Proteomes" id="UP000314011">
    <property type="component" value="Unassembled WGS sequence"/>
</dbReference>
<evidence type="ECO:0000256" key="1">
    <source>
        <dbReference type="SAM" id="Phobius"/>
    </source>
</evidence>
<feature type="transmembrane region" description="Helical" evidence="1">
    <location>
        <begin position="147"/>
        <end position="166"/>
    </location>
</feature>
<feature type="transmembrane region" description="Helical" evidence="1">
    <location>
        <begin position="244"/>
        <end position="263"/>
    </location>
</feature>
<keyword evidence="1" id="KW-0472">Membrane</keyword>
<feature type="transmembrane region" description="Helical" evidence="1">
    <location>
        <begin position="98"/>
        <end position="117"/>
    </location>
</feature>
<dbReference type="GO" id="GO:0016020">
    <property type="term" value="C:membrane"/>
    <property type="evidence" value="ECO:0007669"/>
    <property type="project" value="InterPro"/>
</dbReference>
<name>A0A5C5GAX2_9RHOB</name>
<organism evidence="3 4">
    <name type="scientific">Pelagovum pacificum</name>
    <dbReference type="NCBI Taxonomy" id="2588711"/>
    <lineage>
        <taxon>Bacteria</taxon>
        <taxon>Pseudomonadati</taxon>
        <taxon>Pseudomonadota</taxon>
        <taxon>Alphaproteobacteria</taxon>
        <taxon>Rhodobacterales</taxon>
        <taxon>Paracoccaceae</taxon>
        <taxon>Pelagovum</taxon>
    </lineage>
</organism>
<protein>
    <submittedName>
        <fullName evidence="3">DMT family transporter</fullName>
    </submittedName>
</protein>
<keyword evidence="1" id="KW-1133">Transmembrane helix</keyword>
<feature type="transmembrane region" description="Helical" evidence="1">
    <location>
        <begin position="269"/>
        <end position="287"/>
    </location>
</feature>
<feature type="domain" description="EamA" evidence="2">
    <location>
        <begin position="8"/>
        <end position="140"/>
    </location>
</feature>
<dbReference type="SUPFAM" id="SSF103481">
    <property type="entry name" value="Multidrug resistance efflux transporter EmrE"/>
    <property type="match status" value="2"/>
</dbReference>
<keyword evidence="4" id="KW-1185">Reference proteome</keyword>
<accession>A0A5C5GAX2</accession>
<feature type="transmembrane region" description="Helical" evidence="1">
    <location>
        <begin position="41"/>
        <end position="60"/>
    </location>
</feature>
<reference evidence="3 4" key="1">
    <citation type="submission" date="2019-06" db="EMBL/GenBank/DDBJ databases">
        <title>Genome of new Rhodobacteraceae sp. SM1903.</title>
        <authorList>
            <person name="Ren X."/>
        </authorList>
    </citation>
    <scope>NUCLEOTIDE SEQUENCE [LARGE SCALE GENOMIC DNA]</scope>
    <source>
        <strain evidence="3 4">SM1903</strain>
    </source>
</reference>
<feature type="transmembrane region" description="Helical" evidence="1">
    <location>
        <begin position="214"/>
        <end position="232"/>
    </location>
</feature>
<feature type="transmembrane region" description="Helical" evidence="1">
    <location>
        <begin position="72"/>
        <end position="92"/>
    </location>
</feature>